<dbReference type="Proteomes" id="UP000827986">
    <property type="component" value="Unassembled WGS sequence"/>
</dbReference>
<evidence type="ECO:0000313" key="2">
    <source>
        <dbReference type="Proteomes" id="UP000827986"/>
    </source>
</evidence>
<sequence length="52" mass="6086">MQHFLQSQRKRHHRQQTSQLLLPSHGFPLEAMYLAHLCPQVTAAWTEVAPKH</sequence>
<protein>
    <submittedName>
        <fullName evidence="1">Uncharacterized protein</fullName>
    </submittedName>
</protein>
<comment type="caution">
    <text evidence="1">The sequence shown here is derived from an EMBL/GenBank/DDBJ whole genome shotgun (WGS) entry which is preliminary data.</text>
</comment>
<proteinExistence type="predicted"/>
<gene>
    <name evidence="1" type="ORF">KIL84_004678</name>
</gene>
<dbReference type="EMBL" id="JAHDVG010000466">
    <property type="protein sequence ID" value="KAH1183186.1"/>
    <property type="molecule type" value="Genomic_DNA"/>
</dbReference>
<accession>A0A9D3XPG9</accession>
<evidence type="ECO:0000313" key="1">
    <source>
        <dbReference type="EMBL" id="KAH1183186.1"/>
    </source>
</evidence>
<reference evidence="1" key="1">
    <citation type="submission" date="2021-09" db="EMBL/GenBank/DDBJ databases">
        <title>The genome of Mauremys mutica provides insights into the evolution of semi-aquatic lifestyle.</title>
        <authorList>
            <person name="Gong S."/>
            <person name="Gao Y."/>
        </authorList>
    </citation>
    <scope>NUCLEOTIDE SEQUENCE</scope>
    <source>
        <strain evidence="1">MM-2020</strain>
        <tissue evidence="1">Muscle</tissue>
    </source>
</reference>
<dbReference type="AlphaFoldDB" id="A0A9D3XPG9"/>
<feature type="non-terminal residue" evidence="1">
    <location>
        <position position="52"/>
    </location>
</feature>
<organism evidence="1 2">
    <name type="scientific">Mauremys mutica</name>
    <name type="common">yellowpond turtle</name>
    <dbReference type="NCBI Taxonomy" id="74926"/>
    <lineage>
        <taxon>Eukaryota</taxon>
        <taxon>Metazoa</taxon>
        <taxon>Chordata</taxon>
        <taxon>Craniata</taxon>
        <taxon>Vertebrata</taxon>
        <taxon>Euteleostomi</taxon>
        <taxon>Archelosauria</taxon>
        <taxon>Testudinata</taxon>
        <taxon>Testudines</taxon>
        <taxon>Cryptodira</taxon>
        <taxon>Durocryptodira</taxon>
        <taxon>Testudinoidea</taxon>
        <taxon>Geoemydidae</taxon>
        <taxon>Geoemydinae</taxon>
        <taxon>Mauremys</taxon>
    </lineage>
</organism>
<keyword evidence="2" id="KW-1185">Reference proteome</keyword>
<name>A0A9D3XPG9_9SAUR</name>